<reference evidence="1" key="1">
    <citation type="submission" date="2021-06" db="EMBL/GenBank/DDBJ databases">
        <authorList>
            <person name="Hodson N. C."/>
            <person name="Mongue J. A."/>
            <person name="Jaron S. K."/>
        </authorList>
    </citation>
    <scope>NUCLEOTIDE SEQUENCE</scope>
</reference>
<proteinExistence type="predicted"/>
<organism evidence="1 2">
    <name type="scientific">Allacma fusca</name>
    <dbReference type="NCBI Taxonomy" id="39272"/>
    <lineage>
        <taxon>Eukaryota</taxon>
        <taxon>Metazoa</taxon>
        <taxon>Ecdysozoa</taxon>
        <taxon>Arthropoda</taxon>
        <taxon>Hexapoda</taxon>
        <taxon>Collembola</taxon>
        <taxon>Symphypleona</taxon>
        <taxon>Sminthuridae</taxon>
        <taxon>Allacma</taxon>
    </lineage>
</organism>
<evidence type="ECO:0000313" key="2">
    <source>
        <dbReference type="Proteomes" id="UP000708208"/>
    </source>
</evidence>
<protein>
    <submittedName>
        <fullName evidence="1">Uncharacterized protein</fullName>
    </submittedName>
</protein>
<dbReference type="EMBL" id="CAJVCH010092841">
    <property type="protein sequence ID" value="CAG7722838.1"/>
    <property type="molecule type" value="Genomic_DNA"/>
</dbReference>
<sequence length="10" mass="1053">SGWVGIQLHG</sequence>
<feature type="non-terminal residue" evidence="1">
    <location>
        <position position="1"/>
    </location>
</feature>
<gene>
    <name evidence="1" type="ORF">AFUS01_LOCUS11949</name>
</gene>
<accession>A0A8J2NXU7</accession>
<comment type="caution">
    <text evidence="1">The sequence shown here is derived from an EMBL/GenBank/DDBJ whole genome shotgun (WGS) entry which is preliminary data.</text>
</comment>
<keyword evidence="2" id="KW-1185">Reference proteome</keyword>
<evidence type="ECO:0000313" key="1">
    <source>
        <dbReference type="EMBL" id="CAG7722838.1"/>
    </source>
</evidence>
<dbReference type="Proteomes" id="UP000708208">
    <property type="component" value="Unassembled WGS sequence"/>
</dbReference>
<name>A0A8J2NXU7_9HEXA</name>